<feature type="compositionally biased region" description="Low complexity" evidence="9">
    <location>
        <begin position="59"/>
        <end position="70"/>
    </location>
</feature>
<evidence type="ECO:0000256" key="6">
    <source>
        <dbReference type="ARBA" id="ARBA00022786"/>
    </source>
</evidence>
<dbReference type="GO" id="GO:0016567">
    <property type="term" value="P:protein ubiquitination"/>
    <property type="evidence" value="ECO:0007669"/>
    <property type="project" value="TreeGrafter"/>
</dbReference>
<dbReference type="CDD" id="cd16454">
    <property type="entry name" value="RING-H2_PA-TM-RING"/>
    <property type="match status" value="1"/>
</dbReference>
<feature type="region of interest" description="Disordered" evidence="9">
    <location>
        <begin position="389"/>
        <end position="408"/>
    </location>
</feature>
<evidence type="ECO:0000313" key="11">
    <source>
        <dbReference type="EMBL" id="KAK4118196.1"/>
    </source>
</evidence>
<dbReference type="Pfam" id="PF13639">
    <property type="entry name" value="zf-RING_2"/>
    <property type="match status" value="1"/>
</dbReference>
<comment type="catalytic activity">
    <reaction evidence="1">
        <text>S-ubiquitinyl-[E2 ubiquitin-conjugating enzyme]-L-cysteine + [acceptor protein]-L-lysine = [E2 ubiquitin-conjugating enzyme]-L-cysteine + N(6)-ubiquitinyl-[acceptor protein]-L-lysine.</text>
        <dbReference type="EC" id="2.3.2.27"/>
    </reaction>
</comment>
<evidence type="ECO:0000259" key="10">
    <source>
        <dbReference type="PROSITE" id="PS50089"/>
    </source>
</evidence>
<protein>
    <recommendedName>
        <fullName evidence="2">RING-type E3 ubiquitin transferase</fullName>
        <ecNumber evidence="2">2.3.2.27</ecNumber>
    </recommendedName>
</protein>
<dbReference type="PANTHER" id="PTHR15710">
    <property type="entry name" value="E3 UBIQUITIN-PROTEIN LIGASE PRAJA"/>
    <property type="match status" value="1"/>
</dbReference>
<comment type="caution">
    <text evidence="11">The sequence shown here is derived from an EMBL/GenBank/DDBJ whole genome shotgun (WGS) entry which is preliminary data.</text>
</comment>
<keyword evidence="6" id="KW-0833">Ubl conjugation pathway</keyword>
<dbReference type="GO" id="GO:0061630">
    <property type="term" value="F:ubiquitin protein ligase activity"/>
    <property type="evidence" value="ECO:0007669"/>
    <property type="project" value="UniProtKB-EC"/>
</dbReference>
<evidence type="ECO:0000256" key="8">
    <source>
        <dbReference type="PROSITE-ProRule" id="PRU00175"/>
    </source>
</evidence>
<dbReference type="RefSeq" id="XP_062641969.1">
    <property type="nucleotide sequence ID" value="XM_062794183.1"/>
</dbReference>
<evidence type="ECO:0000256" key="9">
    <source>
        <dbReference type="SAM" id="MobiDB-lite"/>
    </source>
</evidence>
<dbReference type="PANTHER" id="PTHR15710:SF243">
    <property type="entry name" value="E3 UBIQUITIN-PROTEIN LIGASE PRAJA-2 ISOFORM X1"/>
    <property type="match status" value="1"/>
</dbReference>
<evidence type="ECO:0000256" key="5">
    <source>
        <dbReference type="ARBA" id="ARBA00022771"/>
    </source>
</evidence>
<evidence type="ECO:0000256" key="1">
    <source>
        <dbReference type="ARBA" id="ARBA00000900"/>
    </source>
</evidence>
<dbReference type="SMART" id="SM00184">
    <property type="entry name" value="RING"/>
    <property type="match status" value="1"/>
</dbReference>
<proteinExistence type="predicted"/>
<reference evidence="11" key="2">
    <citation type="submission" date="2023-05" db="EMBL/GenBank/DDBJ databases">
        <authorList>
            <consortium name="Lawrence Berkeley National Laboratory"/>
            <person name="Steindorff A."/>
            <person name="Hensen N."/>
            <person name="Bonometti L."/>
            <person name="Westerberg I."/>
            <person name="Brannstrom I.O."/>
            <person name="Guillou S."/>
            <person name="Cros-Aarteil S."/>
            <person name="Calhoun S."/>
            <person name="Haridas S."/>
            <person name="Kuo A."/>
            <person name="Mondo S."/>
            <person name="Pangilinan J."/>
            <person name="Riley R."/>
            <person name="Labutti K."/>
            <person name="Andreopoulos B."/>
            <person name="Lipzen A."/>
            <person name="Chen C."/>
            <person name="Yanf M."/>
            <person name="Daum C."/>
            <person name="Ng V."/>
            <person name="Clum A."/>
            <person name="Ohm R."/>
            <person name="Martin F."/>
            <person name="Silar P."/>
            <person name="Natvig D."/>
            <person name="Lalanne C."/>
            <person name="Gautier V."/>
            <person name="Ament-Velasquez S.L."/>
            <person name="Kruys A."/>
            <person name="Hutchinson M.I."/>
            <person name="Powell A.J."/>
            <person name="Barry K."/>
            <person name="Miller A.N."/>
            <person name="Grigoriev I.V."/>
            <person name="Debuchy R."/>
            <person name="Gladieux P."/>
            <person name="Thoren M.H."/>
            <person name="Johannesson H."/>
        </authorList>
    </citation>
    <scope>NUCLEOTIDE SEQUENCE</scope>
    <source>
        <strain evidence="11">CBS 731.68</strain>
    </source>
</reference>
<keyword evidence="5 8" id="KW-0863">Zinc-finger</keyword>
<evidence type="ECO:0000256" key="3">
    <source>
        <dbReference type="ARBA" id="ARBA00022679"/>
    </source>
</evidence>
<keyword evidence="12" id="KW-1185">Reference proteome</keyword>
<name>A0AAN6TQ16_9PEZI</name>
<feature type="region of interest" description="Disordered" evidence="9">
    <location>
        <begin position="49"/>
        <end position="70"/>
    </location>
</feature>
<dbReference type="InterPro" id="IPR001841">
    <property type="entry name" value="Znf_RING"/>
</dbReference>
<feature type="region of interest" description="Disordered" evidence="9">
    <location>
        <begin position="87"/>
        <end position="138"/>
    </location>
</feature>
<feature type="domain" description="RING-type" evidence="10">
    <location>
        <begin position="324"/>
        <end position="365"/>
    </location>
</feature>
<feature type="compositionally biased region" description="Polar residues" evidence="9">
    <location>
        <begin position="213"/>
        <end position="225"/>
    </location>
</feature>
<dbReference type="EMBL" id="MU853278">
    <property type="protein sequence ID" value="KAK4118196.1"/>
    <property type="molecule type" value="Genomic_DNA"/>
</dbReference>
<dbReference type="AlphaFoldDB" id="A0AAN6TQ16"/>
<feature type="compositionally biased region" description="Pro residues" evidence="9">
    <location>
        <begin position="231"/>
        <end position="242"/>
    </location>
</feature>
<gene>
    <name evidence="11" type="ORF">N657DRAFT_651538</name>
</gene>
<keyword evidence="4" id="KW-0479">Metal-binding</keyword>
<feature type="region of interest" description="Disordered" evidence="9">
    <location>
        <begin position="163"/>
        <end position="242"/>
    </location>
</feature>
<dbReference type="EC" id="2.3.2.27" evidence="2"/>
<evidence type="ECO:0000256" key="2">
    <source>
        <dbReference type="ARBA" id="ARBA00012483"/>
    </source>
</evidence>
<evidence type="ECO:0000256" key="7">
    <source>
        <dbReference type="ARBA" id="ARBA00022833"/>
    </source>
</evidence>
<dbReference type="Proteomes" id="UP001302602">
    <property type="component" value="Unassembled WGS sequence"/>
</dbReference>
<evidence type="ECO:0000256" key="4">
    <source>
        <dbReference type="ARBA" id="ARBA00022723"/>
    </source>
</evidence>
<dbReference type="PROSITE" id="PS50089">
    <property type="entry name" value="ZF_RING_2"/>
    <property type="match status" value="1"/>
</dbReference>
<dbReference type="InterPro" id="IPR013083">
    <property type="entry name" value="Znf_RING/FYVE/PHD"/>
</dbReference>
<keyword evidence="7" id="KW-0862">Zinc</keyword>
<dbReference type="GeneID" id="87830952"/>
<dbReference type="Gene3D" id="3.30.40.10">
    <property type="entry name" value="Zinc/RING finger domain, C3HC4 (zinc finger)"/>
    <property type="match status" value="1"/>
</dbReference>
<dbReference type="FunFam" id="3.30.40.10:FF:000127">
    <property type="entry name" value="E3 ubiquitin-protein ligase RNF181"/>
    <property type="match status" value="1"/>
</dbReference>
<evidence type="ECO:0000313" key="12">
    <source>
        <dbReference type="Proteomes" id="UP001302602"/>
    </source>
</evidence>
<dbReference type="GO" id="GO:0005737">
    <property type="term" value="C:cytoplasm"/>
    <property type="evidence" value="ECO:0007669"/>
    <property type="project" value="TreeGrafter"/>
</dbReference>
<feature type="compositionally biased region" description="Low complexity" evidence="9">
    <location>
        <begin position="98"/>
        <end position="128"/>
    </location>
</feature>
<keyword evidence="3" id="KW-0808">Transferase</keyword>
<reference evidence="11" key="1">
    <citation type="journal article" date="2023" name="Mol. Phylogenet. Evol.">
        <title>Genome-scale phylogeny and comparative genomics of the fungal order Sordariales.</title>
        <authorList>
            <person name="Hensen N."/>
            <person name="Bonometti L."/>
            <person name="Westerberg I."/>
            <person name="Brannstrom I.O."/>
            <person name="Guillou S."/>
            <person name="Cros-Aarteil S."/>
            <person name="Calhoun S."/>
            <person name="Haridas S."/>
            <person name="Kuo A."/>
            <person name="Mondo S."/>
            <person name="Pangilinan J."/>
            <person name="Riley R."/>
            <person name="LaButti K."/>
            <person name="Andreopoulos B."/>
            <person name="Lipzen A."/>
            <person name="Chen C."/>
            <person name="Yan M."/>
            <person name="Daum C."/>
            <person name="Ng V."/>
            <person name="Clum A."/>
            <person name="Steindorff A."/>
            <person name="Ohm R.A."/>
            <person name="Martin F."/>
            <person name="Silar P."/>
            <person name="Natvig D.O."/>
            <person name="Lalanne C."/>
            <person name="Gautier V."/>
            <person name="Ament-Velasquez S.L."/>
            <person name="Kruys A."/>
            <person name="Hutchinson M.I."/>
            <person name="Powell A.J."/>
            <person name="Barry K."/>
            <person name="Miller A.N."/>
            <person name="Grigoriev I.V."/>
            <person name="Debuchy R."/>
            <person name="Gladieux P."/>
            <person name="Hiltunen Thoren M."/>
            <person name="Johannesson H."/>
        </authorList>
    </citation>
    <scope>NUCLEOTIDE SEQUENCE</scope>
    <source>
        <strain evidence="11">CBS 731.68</strain>
    </source>
</reference>
<sequence>MAYHARRDQEAMYCHACHHQWRRDGESIECPACMSASTEIIDLENDPRHFHNRQPAQETASSTQHASSTAATGSEILAAAMVLPEPTSDRRAHDVSASSTTPSQPSNDNTSSNNNTQSSTSTTNSGNGDAPGSASGNPPRFTVHFYPFLPPPQITFVTYVTTSSAAPSAPNPPPPPTSYTMHFFPMPMAPPPTANNTPVTQSSEANTNNNNNRHASITQPTQPSEGHQHQQPPPIGPFPAGAPPAGIPLSFITSVLTSLFNPAAAIHGDAVYTQEAFDRIMAQLRDQMQPGGAPPASQAALDRLRTKEVDEKMLGANEDGKTKCVICVDDMVKGDKAAVLPCEHFFHGECVVPWLKLHGTCPVCRRSVELDGEVGKGAKVERGVQVGAQNGQEHERMDGALGDAMDCS</sequence>
<dbReference type="GO" id="GO:0008270">
    <property type="term" value="F:zinc ion binding"/>
    <property type="evidence" value="ECO:0007669"/>
    <property type="project" value="UniProtKB-KW"/>
</dbReference>
<organism evidence="11 12">
    <name type="scientific">Parathielavia appendiculata</name>
    <dbReference type="NCBI Taxonomy" id="2587402"/>
    <lineage>
        <taxon>Eukaryota</taxon>
        <taxon>Fungi</taxon>
        <taxon>Dikarya</taxon>
        <taxon>Ascomycota</taxon>
        <taxon>Pezizomycotina</taxon>
        <taxon>Sordariomycetes</taxon>
        <taxon>Sordariomycetidae</taxon>
        <taxon>Sordariales</taxon>
        <taxon>Chaetomiaceae</taxon>
        <taxon>Parathielavia</taxon>
    </lineage>
</organism>
<accession>A0AAN6TQ16</accession>
<dbReference type="SUPFAM" id="SSF57850">
    <property type="entry name" value="RING/U-box"/>
    <property type="match status" value="1"/>
</dbReference>